<dbReference type="Proteomes" id="UP000434044">
    <property type="component" value="Unassembled WGS sequence"/>
</dbReference>
<evidence type="ECO:0000259" key="1">
    <source>
        <dbReference type="Pfam" id="PF07589"/>
    </source>
</evidence>
<gene>
    <name evidence="2" type="ORF">GJ668_18410</name>
</gene>
<dbReference type="NCBIfam" id="TIGR02595">
    <property type="entry name" value="PEP_CTERM"/>
    <property type="match status" value="1"/>
</dbReference>
<accession>A0A6N8EFK3</accession>
<evidence type="ECO:0000313" key="2">
    <source>
        <dbReference type="EMBL" id="MTW23025.1"/>
    </source>
</evidence>
<comment type="caution">
    <text evidence="2">The sequence shown here is derived from an EMBL/GenBank/DDBJ whole genome shotgun (WGS) entry which is preliminary data.</text>
</comment>
<organism evidence="2 3">
    <name type="scientific">Allochromatium palmeri</name>
    <dbReference type="NCBI Taxonomy" id="231048"/>
    <lineage>
        <taxon>Bacteria</taxon>
        <taxon>Pseudomonadati</taxon>
        <taxon>Pseudomonadota</taxon>
        <taxon>Gammaproteobacteria</taxon>
        <taxon>Chromatiales</taxon>
        <taxon>Chromatiaceae</taxon>
        <taxon>Allochromatium</taxon>
    </lineage>
</organism>
<dbReference type="EMBL" id="WNKT01000065">
    <property type="protein sequence ID" value="MTW23025.1"/>
    <property type="molecule type" value="Genomic_DNA"/>
</dbReference>
<protein>
    <submittedName>
        <fullName evidence="2">PEP-CTERM sorting domain-containing protein</fullName>
    </submittedName>
</protein>
<dbReference type="Pfam" id="PF07589">
    <property type="entry name" value="PEP-CTERM"/>
    <property type="match status" value="1"/>
</dbReference>
<dbReference type="AlphaFoldDB" id="A0A6N8EFK3"/>
<sequence length="337" mass="35177">MAQRLHYIIATDTSEKRPDTTDLHRQYSLILNRSTDTEVTIMTEFKKTLLGAATLLALSAPVANAAIISVDGVFWDPDWVAAGGASKDFGAASEFTQWFQSTGTGIDLNNIVDIENSGSPVGNYLTGVGIFTSFNAANNADGNPTPETTPANFCPGCQLTYEFGGIQLTSVSGTPTAPIYGLDLSSGYFNVYTASPGAYDSTSTTPANIASATSGNLFLSGVFDQFALSTTFITSTVTGNANLSGSVEALLSVTGGSAFENFDTNTFTASQGLADLFYTASSQFNIPLGGSTNFSNRSTGEFQGDTVAVPEPATLALLGIGLLGAGSSRIRRNRRVS</sequence>
<dbReference type="OrthoDB" id="5959021at2"/>
<feature type="domain" description="Ice-binding protein C-terminal" evidence="1">
    <location>
        <begin position="308"/>
        <end position="332"/>
    </location>
</feature>
<keyword evidence="3" id="KW-1185">Reference proteome</keyword>
<evidence type="ECO:0000313" key="3">
    <source>
        <dbReference type="Proteomes" id="UP000434044"/>
    </source>
</evidence>
<dbReference type="InterPro" id="IPR013424">
    <property type="entry name" value="Ice-binding_C"/>
</dbReference>
<reference evidence="2 3" key="1">
    <citation type="submission" date="2019-11" db="EMBL/GenBank/DDBJ databases">
        <title>Whole-genome sequence of the anaerobic purple sulfur bacterium Allochromatium palmeri DSM 15591.</title>
        <authorList>
            <person name="Kyndt J.A."/>
            <person name="Meyer T.E."/>
        </authorList>
    </citation>
    <scope>NUCLEOTIDE SEQUENCE [LARGE SCALE GENOMIC DNA]</scope>
    <source>
        <strain evidence="2 3">DSM 15591</strain>
    </source>
</reference>
<name>A0A6N8EFK3_9GAMM</name>
<proteinExistence type="predicted"/>